<proteinExistence type="predicted"/>
<reference evidence="1 2" key="1">
    <citation type="journal article" date="2018" name="Nat. Ecol. Evol.">
        <title>Pezizomycetes genomes reveal the molecular basis of ectomycorrhizal truffle lifestyle.</title>
        <authorList>
            <person name="Murat C."/>
            <person name="Payen T."/>
            <person name="Noel B."/>
            <person name="Kuo A."/>
            <person name="Morin E."/>
            <person name="Chen J."/>
            <person name="Kohler A."/>
            <person name="Krizsan K."/>
            <person name="Balestrini R."/>
            <person name="Da Silva C."/>
            <person name="Montanini B."/>
            <person name="Hainaut M."/>
            <person name="Levati E."/>
            <person name="Barry K.W."/>
            <person name="Belfiori B."/>
            <person name="Cichocki N."/>
            <person name="Clum A."/>
            <person name="Dockter R.B."/>
            <person name="Fauchery L."/>
            <person name="Guy J."/>
            <person name="Iotti M."/>
            <person name="Le Tacon F."/>
            <person name="Lindquist E.A."/>
            <person name="Lipzen A."/>
            <person name="Malagnac F."/>
            <person name="Mello A."/>
            <person name="Molinier V."/>
            <person name="Miyauchi S."/>
            <person name="Poulain J."/>
            <person name="Riccioni C."/>
            <person name="Rubini A."/>
            <person name="Sitrit Y."/>
            <person name="Splivallo R."/>
            <person name="Traeger S."/>
            <person name="Wang M."/>
            <person name="Zifcakova L."/>
            <person name="Wipf D."/>
            <person name="Zambonelli A."/>
            <person name="Paolocci F."/>
            <person name="Nowrousian M."/>
            <person name="Ottonello S."/>
            <person name="Baldrian P."/>
            <person name="Spatafora J.W."/>
            <person name="Henrissat B."/>
            <person name="Nagy L.G."/>
            <person name="Aury J.M."/>
            <person name="Wincker P."/>
            <person name="Grigoriev I.V."/>
            <person name="Bonfante P."/>
            <person name="Martin F.M."/>
        </authorList>
    </citation>
    <scope>NUCLEOTIDE SEQUENCE [LARGE SCALE GENOMIC DNA]</scope>
    <source>
        <strain evidence="1 2">RN42</strain>
    </source>
</reference>
<sequence>MQLPVIISHSPLEMAELRSDMCPRPLNVRHKRASSPSMISRGPSFREEMQLHRCSKRVTIYQSTFTDPYRPHTPMKPPLNLRYRLVKLLSKKPGKRQINTSSWIAATKVAESSESSSLSSEKACFATINVVNVENSALHKLAKVELQDVECVEQNIEWILESICFLQIYLRSLIFLQKRDERYCGHTKASWFRYLDIIDTFVTALGLIAPHFYWCRDWKELLEQTAIEGGKRSVKGKVPRDADRLWRSLFSKPIRAQNQAETTKEPVGSLYDARIRALEGLCDEWGPDTAEQLWAFYQRFSSYRRVKEEFWFLCHKHPNSEEEQFVAHLEILPLMTPALVAHCAVRIRKWLEKEGFGKPEWDGIGENSIPKCYA</sequence>
<gene>
    <name evidence="1" type="ORF">BJ508DRAFT_350136</name>
</gene>
<keyword evidence="2" id="KW-1185">Reference proteome</keyword>
<evidence type="ECO:0000313" key="1">
    <source>
        <dbReference type="EMBL" id="RPA77667.1"/>
    </source>
</evidence>
<name>A0A3N4HWU9_ASCIM</name>
<evidence type="ECO:0000313" key="2">
    <source>
        <dbReference type="Proteomes" id="UP000275078"/>
    </source>
</evidence>
<dbReference type="Proteomes" id="UP000275078">
    <property type="component" value="Unassembled WGS sequence"/>
</dbReference>
<organism evidence="1 2">
    <name type="scientific">Ascobolus immersus RN42</name>
    <dbReference type="NCBI Taxonomy" id="1160509"/>
    <lineage>
        <taxon>Eukaryota</taxon>
        <taxon>Fungi</taxon>
        <taxon>Dikarya</taxon>
        <taxon>Ascomycota</taxon>
        <taxon>Pezizomycotina</taxon>
        <taxon>Pezizomycetes</taxon>
        <taxon>Pezizales</taxon>
        <taxon>Ascobolaceae</taxon>
        <taxon>Ascobolus</taxon>
    </lineage>
</organism>
<dbReference type="EMBL" id="ML119722">
    <property type="protein sequence ID" value="RPA77667.1"/>
    <property type="molecule type" value="Genomic_DNA"/>
</dbReference>
<dbReference type="AlphaFoldDB" id="A0A3N4HWU9"/>
<accession>A0A3N4HWU9</accession>
<protein>
    <submittedName>
        <fullName evidence="1">Uncharacterized protein</fullName>
    </submittedName>
</protein>